<gene>
    <name evidence="2" type="ORF">NDU88_000073</name>
</gene>
<proteinExistence type="predicted"/>
<dbReference type="AlphaFoldDB" id="A0AAV7VSF3"/>
<comment type="caution">
    <text evidence="2">The sequence shown here is derived from an EMBL/GenBank/DDBJ whole genome shotgun (WGS) entry which is preliminary data.</text>
</comment>
<name>A0AAV7VSF3_PLEWA</name>
<reference evidence="2" key="1">
    <citation type="journal article" date="2022" name="bioRxiv">
        <title>Sequencing and chromosome-scale assembly of the giantPleurodeles waltlgenome.</title>
        <authorList>
            <person name="Brown T."/>
            <person name="Elewa A."/>
            <person name="Iarovenko S."/>
            <person name="Subramanian E."/>
            <person name="Araus A.J."/>
            <person name="Petzold A."/>
            <person name="Susuki M."/>
            <person name="Suzuki K.-i.T."/>
            <person name="Hayashi T."/>
            <person name="Toyoda A."/>
            <person name="Oliveira C."/>
            <person name="Osipova E."/>
            <person name="Leigh N.D."/>
            <person name="Simon A."/>
            <person name="Yun M.H."/>
        </authorList>
    </citation>
    <scope>NUCLEOTIDE SEQUENCE</scope>
    <source>
        <strain evidence="2">20211129_DDA</strain>
        <tissue evidence="2">Liver</tissue>
    </source>
</reference>
<feature type="compositionally biased region" description="Low complexity" evidence="1">
    <location>
        <begin position="141"/>
        <end position="150"/>
    </location>
</feature>
<evidence type="ECO:0000313" key="2">
    <source>
        <dbReference type="EMBL" id="KAJ1204633.1"/>
    </source>
</evidence>
<accession>A0AAV7VSF3</accession>
<dbReference type="EMBL" id="JANPWB010000002">
    <property type="protein sequence ID" value="KAJ1204633.1"/>
    <property type="molecule type" value="Genomic_DNA"/>
</dbReference>
<sequence length="162" mass="16929">MGLEAGRRRVAEVGPTLTGHGGRGRCAWLGLLEVSPDSTGGRGAASPGAGWRCEHCAQSGARKSWRWCAAEVDLTLTGHGDRGRGARLGPQEVSPVGRRDQGGCGGELLAPVFWIVKWLRGAYDRRWPDKQVAGGTGRPAGGRTASSEGGLEVGEGERSVVT</sequence>
<evidence type="ECO:0000313" key="3">
    <source>
        <dbReference type="Proteomes" id="UP001066276"/>
    </source>
</evidence>
<keyword evidence="3" id="KW-1185">Reference proteome</keyword>
<evidence type="ECO:0000256" key="1">
    <source>
        <dbReference type="SAM" id="MobiDB-lite"/>
    </source>
</evidence>
<dbReference type="Proteomes" id="UP001066276">
    <property type="component" value="Chromosome 1_2"/>
</dbReference>
<organism evidence="2 3">
    <name type="scientific">Pleurodeles waltl</name>
    <name type="common">Iberian ribbed newt</name>
    <dbReference type="NCBI Taxonomy" id="8319"/>
    <lineage>
        <taxon>Eukaryota</taxon>
        <taxon>Metazoa</taxon>
        <taxon>Chordata</taxon>
        <taxon>Craniata</taxon>
        <taxon>Vertebrata</taxon>
        <taxon>Euteleostomi</taxon>
        <taxon>Amphibia</taxon>
        <taxon>Batrachia</taxon>
        <taxon>Caudata</taxon>
        <taxon>Salamandroidea</taxon>
        <taxon>Salamandridae</taxon>
        <taxon>Pleurodelinae</taxon>
        <taxon>Pleurodeles</taxon>
    </lineage>
</organism>
<protein>
    <submittedName>
        <fullName evidence="2">Uncharacterized protein</fullName>
    </submittedName>
</protein>
<feature type="region of interest" description="Disordered" evidence="1">
    <location>
        <begin position="128"/>
        <end position="162"/>
    </location>
</feature>